<name>A0A8H6FDY3_9LECA</name>
<comment type="caution">
    <text evidence="3">The sequence shown here is derived from an EMBL/GenBank/DDBJ whole genome shotgun (WGS) entry which is preliminary data.</text>
</comment>
<feature type="compositionally biased region" description="Polar residues" evidence="1">
    <location>
        <begin position="115"/>
        <end position="125"/>
    </location>
</feature>
<organism evidence="3 4">
    <name type="scientific">Letharia lupina</name>
    <dbReference type="NCBI Taxonomy" id="560253"/>
    <lineage>
        <taxon>Eukaryota</taxon>
        <taxon>Fungi</taxon>
        <taxon>Dikarya</taxon>
        <taxon>Ascomycota</taxon>
        <taxon>Pezizomycotina</taxon>
        <taxon>Lecanoromycetes</taxon>
        <taxon>OSLEUM clade</taxon>
        <taxon>Lecanoromycetidae</taxon>
        <taxon>Lecanorales</taxon>
        <taxon>Lecanorineae</taxon>
        <taxon>Parmeliaceae</taxon>
        <taxon>Letharia</taxon>
    </lineage>
</organism>
<evidence type="ECO:0000256" key="1">
    <source>
        <dbReference type="SAM" id="MobiDB-lite"/>
    </source>
</evidence>
<feature type="domain" description="Rhodanese" evidence="2">
    <location>
        <begin position="23"/>
        <end position="182"/>
    </location>
</feature>
<dbReference type="RefSeq" id="XP_037153692.1">
    <property type="nucleotide sequence ID" value="XM_037300875.1"/>
</dbReference>
<evidence type="ECO:0000313" key="4">
    <source>
        <dbReference type="Proteomes" id="UP000593566"/>
    </source>
</evidence>
<dbReference type="Proteomes" id="UP000593566">
    <property type="component" value="Unassembled WGS sequence"/>
</dbReference>
<dbReference type="InterPro" id="IPR001763">
    <property type="entry name" value="Rhodanese-like_dom"/>
</dbReference>
<dbReference type="InterPro" id="IPR036873">
    <property type="entry name" value="Rhodanese-like_dom_sf"/>
</dbReference>
<dbReference type="AlphaFoldDB" id="A0A8H6FDY3"/>
<gene>
    <name evidence="3" type="ORF">HO133_010019</name>
</gene>
<dbReference type="PANTHER" id="PTHR10828:SF38">
    <property type="entry name" value="ARSENICAL-RESISTANCE PROTEIN 2-RELATED"/>
    <property type="match status" value="1"/>
</dbReference>
<dbReference type="EMBL" id="JACCJB010000008">
    <property type="protein sequence ID" value="KAF6224825.1"/>
    <property type="molecule type" value="Genomic_DNA"/>
</dbReference>
<dbReference type="Gene3D" id="3.40.250.10">
    <property type="entry name" value="Rhodanese-like domain"/>
    <property type="match status" value="1"/>
</dbReference>
<evidence type="ECO:0000313" key="3">
    <source>
        <dbReference type="EMBL" id="KAF6224825.1"/>
    </source>
</evidence>
<dbReference type="Pfam" id="PF00581">
    <property type="entry name" value="Rhodanese"/>
    <property type="match status" value="1"/>
</dbReference>
<feature type="compositionally biased region" description="Basic and acidic residues" evidence="1">
    <location>
        <begin position="126"/>
        <end position="139"/>
    </location>
</feature>
<dbReference type="SUPFAM" id="SSF52821">
    <property type="entry name" value="Rhodanese/Cell cycle control phosphatase"/>
    <property type="match status" value="1"/>
</dbReference>
<dbReference type="GO" id="GO:0005737">
    <property type="term" value="C:cytoplasm"/>
    <property type="evidence" value="ECO:0007669"/>
    <property type="project" value="TreeGrafter"/>
</dbReference>
<evidence type="ECO:0000259" key="2">
    <source>
        <dbReference type="PROSITE" id="PS50206"/>
    </source>
</evidence>
<sequence>METVATLRRMSREQLSSLLLSPDASKVAVIDVRDDDHVGGHINSSTHVPSLSLDHRVPEIVRTMAGKEIVVFHCALSQQRGPAAALRYMRERESKMKRGKMKRETGPPGIGVKNGSIQKVSSPASKEQEVKKEMEKVLDSSESGVKNGSILEAPSPESKEQEIYVLDKGFVGWQEKYGKDERLTKAYAADIWTDYC</sequence>
<dbReference type="GO" id="GO:0005634">
    <property type="term" value="C:nucleus"/>
    <property type="evidence" value="ECO:0007669"/>
    <property type="project" value="TreeGrafter"/>
</dbReference>
<feature type="region of interest" description="Disordered" evidence="1">
    <location>
        <begin position="94"/>
        <end position="157"/>
    </location>
</feature>
<dbReference type="GO" id="GO:0004725">
    <property type="term" value="F:protein tyrosine phosphatase activity"/>
    <property type="evidence" value="ECO:0007669"/>
    <property type="project" value="TreeGrafter"/>
</dbReference>
<proteinExistence type="predicted"/>
<dbReference type="GeneID" id="59338411"/>
<protein>
    <recommendedName>
        <fullName evidence="2">Rhodanese domain-containing protein</fullName>
    </recommendedName>
</protein>
<accession>A0A8H6FDY3</accession>
<dbReference type="SMART" id="SM00450">
    <property type="entry name" value="RHOD"/>
    <property type="match status" value="1"/>
</dbReference>
<keyword evidence="4" id="KW-1185">Reference proteome</keyword>
<reference evidence="3 4" key="1">
    <citation type="journal article" date="2020" name="Genomics">
        <title>Complete, high-quality genomes from long-read metagenomic sequencing of two wolf lichen thalli reveals enigmatic genome architecture.</title>
        <authorList>
            <person name="McKenzie S.K."/>
            <person name="Walston R.F."/>
            <person name="Allen J.L."/>
        </authorList>
    </citation>
    <scope>NUCLEOTIDE SEQUENCE [LARGE SCALE GENOMIC DNA]</scope>
    <source>
        <strain evidence="3">WasteWater1</strain>
    </source>
</reference>
<dbReference type="PROSITE" id="PS50206">
    <property type="entry name" value="RHODANESE_3"/>
    <property type="match status" value="1"/>
</dbReference>
<dbReference type="PANTHER" id="PTHR10828">
    <property type="entry name" value="M-PHASE INDUCER PHOSPHATASE DUAL SPECIFICITY PHOSPHATASE CDC25"/>
    <property type="match status" value="1"/>
</dbReference>